<sequence length="798" mass="92307">MGNWKNRRIFRQRRAPRSPVYDTVPPPEWKDGVPLWEKKFCSLVGTIPWGKIVDTKNFMFCHKNILSWDDSAGEEALQNAKKRFWAKMNNLPCEISPPDPDIYIDEIDWNTKIDHELINELDQVYFAPDEGEENLNLGYKNKRIKKSVSVPSEGHYMNQENNPWECNNMQGSGALKNKAQGWECNNMQDSGTLNINAQGWKQWEDNNKDLKILNDDNNPWGRSFTQGNGGMVDNGWGNCVDKVWGLKQVGNIMNQWDHGNNPWGRGYQGVAFVEDKGWGDFGNKGWGWNRQEPKNLDNGDHPWESRSRWNNCGGGNGWGGKRWDKTNYELKRREFSRAGGGRGTWNEGSRKRGCSHPHEMSNKSYRFQDDGNHTSQSWRRGQTRKRLFQKMYPLEEVFPQTYSPENPEDDNEIFRQRRAPRSPVYDTVPPPEWKDGVPLWEKKFCSLVGTIPWGKIVDTKNFMFCHKNILSWDDSAGEEALQNAKKRFWAKMNNLPCEISPPDPDIYIDEIDWNTKIDHELINELDEVYFAPDEGEENSNLGYKNKRIKKSVTLPSEGHYMNQENNPWECNHMQGSGALKNKAQGWECNNMQDSGTLNINAQGWKQWEDNNKDLKILNDDNNPWGRSFTQGNGGMVDNGWGNCVDKVWGLKQVGNVMNQWDHGNNPWGRGYQGVASVEDKGWGDFGNKGRGWNWQEPKNLDNGDHPWESRSRWNNCGGGNGWGGKRWDKTNYELKRREFSRAGGGRGTWNEGSRKRGCSHPHEMSNKSYRFQDDGNHTSQSWRRGQTRKRVNFAPGYQ</sequence>
<reference evidence="2" key="2">
    <citation type="journal article" date="2018" name="Sci. Data">
        <title>The draft genome sequence of cork oak.</title>
        <authorList>
            <person name="Ramos A.M."/>
            <person name="Usie A."/>
            <person name="Barbosa P."/>
            <person name="Barros P.M."/>
            <person name="Capote T."/>
            <person name="Chaves I."/>
            <person name="Simoes F."/>
            <person name="Abreu I."/>
            <person name="Carrasquinho I."/>
            <person name="Faro C."/>
            <person name="Guimaraes J.B."/>
            <person name="Mendonca D."/>
            <person name="Nobrega F."/>
            <person name="Rodrigues L."/>
            <person name="Saibo N.J.M."/>
            <person name="Varela M.C."/>
            <person name="Egas C."/>
            <person name="Matos J."/>
            <person name="Miguel C.M."/>
            <person name="Oliveira M.M."/>
            <person name="Ricardo C.P."/>
            <person name="Goncalves S."/>
        </authorList>
    </citation>
    <scope>NUCLEOTIDE SEQUENCE [LARGE SCALE GENOMIC DNA]</scope>
    <source>
        <strain evidence="2">HL8</strain>
    </source>
</reference>
<comment type="caution">
    <text evidence="2">The sequence shown here is derived from an EMBL/GenBank/DDBJ whole genome shotgun (WGS) entry which is preliminary data.</text>
</comment>
<evidence type="ECO:0000256" key="1">
    <source>
        <dbReference type="SAM" id="MobiDB-lite"/>
    </source>
</evidence>
<evidence type="ECO:0000313" key="2">
    <source>
        <dbReference type="EMBL" id="KAK7857574.1"/>
    </source>
</evidence>
<dbReference type="AlphaFoldDB" id="A0AAW0M1V2"/>
<feature type="region of interest" description="Disordered" evidence="1">
    <location>
        <begin position="338"/>
        <end position="382"/>
    </location>
</feature>
<reference evidence="2" key="3">
    <citation type="submission" date="2023-07" db="EMBL/GenBank/DDBJ databases">
        <title>An improved reference 1 genome and first organelle genomes of Quercus suber.</title>
        <authorList>
            <consortium name="Genosuber Consortium"/>
            <person name="Usie A."/>
            <person name="Serra O."/>
            <person name="Barros P."/>
        </authorList>
    </citation>
    <scope>NUCLEOTIDE SEQUENCE</scope>
    <source>
        <strain evidence="2">HL8</strain>
        <tissue evidence="2">Leaves</tissue>
    </source>
</reference>
<feature type="region of interest" description="Disordered" evidence="1">
    <location>
        <begin position="738"/>
        <end position="798"/>
    </location>
</feature>
<organism evidence="2">
    <name type="scientific">Quercus suber</name>
    <name type="common">Cork oak</name>
    <dbReference type="NCBI Taxonomy" id="58331"/>
    <lineage>
        <taxon>Eukaryota</taxon>
        <taxon>Viridiplantae</taxon>
        <taxon>Streptophyta</taxon>
        <taxon>Embryophyta</taxon>
        <taxon>Tracheophyta</taxon>
        <taxon>Spermatophyta</taxon>
        <taxon>Magnoliopsida</taxon>
        <taxon>eudicotyledons</taxon>
        <taxon>Gunneridae</taxon>
        <taxon>Pentapetalae</taxon>
        <taxon>rosids</taxon>
        <taxon>fabids</taxon>
        <taxon>Fagales</taxon>
        <taxon>Fagaceae</taxon>
        <taxon>Quercus</taxon>
    </lineage>
</organism>
<dbReference type="PANTHER" id="PTHR34567:SF9">
    <property type="entry name" value="CONTAINING PROTEIN, PUTATIVE-RELATED"/>
    <property type="match status" value="1"/>
</dbReference>
<dbReference type="PANTHER" id="PTHR34567">
    <property type="entry name" value="FK506-BINDING-LIKE PROTEIN"/>
    <property type="match status" value="1"/>
</dbReference>
<reference evidence="2" key="1">
    <citation type="submission" date="2017-12" db="EMBL/GenBank/DDBJ databases">
        <authorList>
            <person name="Barbosa P."/>
            <person name="Usie A."/>
            <person name="Ramos A.M."/>
        </authorList>
    </citation>
    <scope>NUCLEOTIDE SEQUENCE</scope>
    <source>
        <strain evidence="2">HL8</strain>
        <tissue evidence="2">Leaves</tissue>
    </source>
</reference>
<feature type="compositionally biased region" description="Basic and acidic residues" evidence="1">
    <location>
        <begin position="760"/>
        <end position="776"/>
    </location>
</feature>
<protein>
    <submittedName>
        <fullName evidence="2">Uncharacterized protein</fullName>
    </submittedName>
</protein>
<feature type="compositionally biased region" description="Basic and acidic residues" evidence="1">
    <location>
        <begin position="356"/>
        <end position="372"/>
    </location>
</feature>
<name>A0AAW0M1V2_QUESU</name>
<dbReference type="EMBL" id="PKMF04000026">
    <property type="protein sequence ID" value="KAK7857574.1"/>
    <property type="molecule type" value="Genomic_DNA"/>
</dbReference>
<proteinExistence type="predicted"/>
<accession>A0AAW0M1V2</accession>
<gene>
    <name evidence="2" type="ORF">CFP56_017133</name>
</gene>